<gene>
    <name evidence="4" type="ORF">GCM10018785_55480</name>
</gene>
<feature type="region of interest" description="Disordered" evidence="1">
    <location>
        <begin position="77"/>
        <end position="167"/>
    </location>
</feature>
<dbReference type="RefSeq" id="WP_190138805.1">
    <property type="nucleotide sequence ID" value="NZ_BNBT01000112.1"/>
</dbReference>
<sequence length="255" mass="25570">MEQTALRPKPMPGHEPGSGRTSTQEPRPPATRRRAKRFSTLLLGLLCALVLLLTGVGLGTVGATVISMSRLAEMQKQAAASGPAPGPQGPDGAAPDGRTPPGKASTSGALTGTDTTDGPAAGGTTATEGTTTTGGRTAAKARPRTQPRTPPRPQPYPRHRTAPAPGTRVTLGVDAVDAPAGSGALLGGVPAPGPGHAAGLERRDVVVAFGGARVRTAAELAREVAAAHPGRNVTLEVRRATGGRRTVTVSPGVTT</sequence>
<evidence type="ECO:0000313" key="5">
    <source>
        <dbReference type="Proteomes" id="UP000608024"/>
    </source>
</evidence>
<evidence type="ECO:0000256" key="1">
    <source>
        <dbReference type="SAM" id="MobiDB-lite"/>
    </source>
</evidence>
<feature type="compositionally biased region" description="Low complexity" evidence="1">
    <location>
        <begin position="104"/>
        <end position="138"/>
    </location>
</feature>
<protein>
    <submittedName>
        <fullName evidence="4">PDZ domain-containing protein</fullName>
    </submittedName>
</protein>
<dbReference type="SUPFAM" id="SSF50156">
    <property type="entry name" value="PDZ domain-like"/>
    <property type="match status" value="1"/>
</dbReference>
<comment type="caution">
    <text evidence="4">The sequence shown here is derived from an EMBL/GenBank/DDBJ whole genome shotgun (WGS) entry which is preliminary data.</text>
</comment>
<dbReference type="AlphaFoldDB" id="A0A918ZZR1"/>
<evidence type="ECO:0000256" key="2">
    <source>
        <dbReference type="SAM" id="Phobius"/>
    </source>
</evidence>
<reference evidence="4" key="2">
    <citation type="submission" date="2020-09" db="EMBL/GenBank/DDBJ databases">
        <authorList>
            <person name="Sun Q."/>
            <person name="Ohkuma M."/>
        </authorList>
    </citation>
    <scope>NUCLEOTIDE SEQUENCE</scope>
    <source>
        <strain evidence="4">JCM 4784</strain>
    </source>
</reference>
<accession>A0A918ZZR1</accession>
<feature type="region of interest" description="Disordered" evidence="1">
    <location>
        <begin position="1"/>
        <end position="33"/>
    </location>
</feature>
<feature type="domain" description="PDZ" evidence="3">
    <location>
        <begin position="193"/>
        <end position="239"/>
    </location>
</feature>
<dbReference type="Pfam" id="PF17820">
    <property type="entry name" value="PDZ_6"/>
    <property type="match status" value="1"/>
</dbReference>
<keyword evidence="2" id="KW-0812">Transmembrane</keyword>
<dbReference type="Gene3D" id="2.30.42.10">
    <property type="match status" value="1"/>
</dbReference>
<evidence type="ECO:0000259" key="3">
    <source>
        <dbReference type="Pfam" id="PF17820"/>
    </source>
</evidence>
<keyword evidence="2" id="KW-0472">Membrane</keyword>
<dbReference type="InterPro" id="IPR041489">
    <property type="entry name" value="PDZ_6"/>
</dbReference>
<dbReference type="InterPro" id="IPR036034">
    <property type="entry name" value="PDZ_sf"/>
</dbReference>
<dbReference type="Proteomes" id="UP000608024">
    <property type="component" value="Unassembled WGS sequence"/>
</dbReference>
<organism evidence="4 5">
    <name type="scientific">Streptomyces longispororuber</name>
    <dbReference type="NCBI Taxonomy" id="68230"/>
    <lineage>
        <taxon>Bacteria</taxon>
        <taxon>Bacillati</taxon>
        <taxon>Actinomycetota</taxon>
        <taxon>Actinomycetes</taxon>
        <taxon>Kitasatosporales</taxon>
        <taxon>Streptomycetaceae</taxon>
        <taxon>Streptomyces</taxon>
    </lineage>
</organism>
<name>A0A918ZZR1_9ACTN</name>
<keyword evidence="2" id="KW-1133">Transmembrane helix</keyword>
<reference evidence="4" key="1">
    <citation type="journal article" date="2014" name="Int. J. Syst. Evol. Microbiol.">
        <title>Complete genome sequence of Corynebacterium casei LMG S-19264T (=DSM 44701T), isolated from a smear-ripened cheese.</title>
        <authorList>
            <consortium name="US DOE Joint Genome Institute (JGI-PGF)"/>
            <person name="Walter F."/>
            <person name="Albersmeier A."/>
            <person name="Kalinowski J."/>
            <person name="Ruckert C."/>
        </authorList>
    </citation>
    <scope>NUCLEOTIDE SEQUENCE</scope>
    <source>
        <strain evidence="4">JCM 4784</strain>
    </source>
</reference>
<evidence type="ECO:0000313" key="4">
    <source>
        <dbReference type="EMBL" id="GHE80299.1"/>
    </source>
</evidence>
<proteinExistence type="predicted"/>
<feature type="transmembrane region" description="Helical" evidence="2">
    <location>
        <begin position="41"/>
        <end position="66"/>
    </location>
</feature>
<dbReference type="EMBL" id="BNBT01000112">
    <property type="protein sequence ID" value="GHE80299.1"/>
    <property type="molecule type" value="Genomic_DNA"/>
</dbReference>
<keyword evidence="5" id="KW-1185">Reference proteome</keyword>